<accession>A0A1W1W589</accession>
<gene>
    <name evidence="3" type="ORF">SAMN00120144_1305</name>
</gene>
<evidence type="ECO:0000313" key="3">
    <source>
        <dbReference type="EMBL" id="SMC00551.1"/>
    </source>
</evidence>
<feature type="chain" id="PRO_5011986355" description="DUF5777 domain-containing protein" evidence="1">
    <location>
        <begin position="24"/>
        <end position="313"/>
    </location>
</feature>
<reference evidence="3 4" key="1">
    <citation type="submission" date="2017-04" db="EMBL/GenBank/DDBJ databases">
        <authorList>
            <person name="Afonso C.L."/>
            <person name="Miller P.J."/>
            <person name="Scott M.A."/>
            <person name="Spackman E."/>
            <person name="Goraichik I."/>
            <person name="Dimitrov K.M."/>
            <person name="Suarez D.L."/>
            <person name="Swayne D.E."/>
        </authorList>
    </citation>
    <scope>NUCLEOTIDE SEQUENCE [LARGE SCALE GENOMIC DNA]</scope>
    <source>
        <strain evidence="3 4">DSM 11622</strain>
    </source>
</reference>
<feature type="signal peptide" evidence="1">
    <location>
        <begin position="1"/>
        <end position="23"/>
    </location>
</feature>
<evidence type="ECO:0000259" key="2">
    <source>
        <dbReference type="Pfam" id="PF19089"/>
    </source>
</evidence>
<dbReference type="Proteomes" id="UP000192266">
    <property type="component" value="Unassembled WGS sequence"/>
</dbReference>
<protein>
    <recommendedName>
        <fullName evidence="2">DUF5777 domain-containing protein</fullName>
    </recommendedName>
</protein>
<keyword evidence="1" id="KW-0732">Signal</keyword>
<dbReference type="Pfam" id="PF19089">
    <property type="entry name" value="DUF5777"/>
    <property type="match status" value="1"/>
</dbReference>
<name>A0A1W1W589_9BACT</name>
<dbReference type="RefSeq" id="WP_234997574.1">
    <property type="nucleotide sequence ID" value="NZ_FWWW01000104.1"/>
</dbReference>
<evidence type="ECO:0000313" key="4">
    <source>
        <dbReference type="Proteomes" id="UP000192266"/>
    </source>
</evidence>
<evidence type="ECO:0000256" key="1">
    <source>
        <dbReference type="SAM" id="SignalP"/>
    </source>
</evidence>
<sequence length="313" mass="34433">MMASAIFTAALLLGLALSAPLRAQTTPAAPAPPEDLEQLLDEAEVPRRQLVTGTFKGSRIINLQSVEQVQPGTLEFLISHRFGTLDSGAYQLWGLDQSTIRIGLQYGITRFLAVGVGRSSFQKAYDGFAKASLLRQSTGGAGSAPVSVSYFSSVAVNTLKFEDPTRRNYFSSRLVYVNQLLVARKFNERLSLQIAPTVVHRNLVATEQDANIVYAVGVGGRLKLTKRTSLNAEYIYRVPPRYPQAASYAMFYNSLSVGFDIETGGHVFQFHLSNSLSMIEKGFVTETTDSWANGGIHLGFNISRDFNFHPRPR</sequence>
<proteinExistence type="predicted"/>
<dbReference type="AlphaFoldDB" id="A0A1W1W589"/>
<organism evidence="3 4">
    <name type="scientific">Hymenobacter roseosalivarius DSM 11622</name>
    <dbReference type="NCBI Taxonomy" id="645990"/>
    <lineage>
        <taxon>Bacteria</taxon>
        <taxon>Pseudomonadati</taxon>
        <taxon>Bacteroidota</taxon>
        <taxon>Cytophagia</taxon>
        <taxon>Cytophagales</taxon>
        <taxon>Hymenobacteraceae</taxon>
        <taxon>Hymenobacter</taxon>
    </lineage>
</organism>
<dbReference type="EMBL" id="FWWW01000104">
    <property type="protein sequence ID" value="SMC00551.1"/>
    <property type="molecule type" value="Genomic_DNA"/>
</dbReference>
<dbReference type="InterPro" id="IPR045916">
    <property type="entry name" value="DUF5777"/>
</dbReference>
<keyword evidence="4" id="KW-1185">Reference proteome</keyword>
<feature type="domain" description="DUF5777" evidence="2">
    <location>
        <begin position="55"/>
        <end position="306"/>
    </location>
</feature>
<dbReference type="STRING" id="645990.SAMN00120144_1305"/>